<evidence type="ECO:0000256" key="4">
    <source>
        <dbReference type="SAM" id="MobiDB-lite"/>
    </source>
</evidence>
<keyword evidence="2" id="KW-0645">Protease</keyword>
<reference evidence="7" key="1">
    <citation type="submission" date="2016-09" db="EMBL/GenBank/DDBJ databases">
        <authorList>
            <person name="Jeantristanb JTB J.-T."/>
            <person name="Ricardo R."/>
        </authorList>
    </citation>
    <scope>NUCLEOTIDE SEQUENCE [LARGE SCALE GENOMIC DNA]</scope>
</reference>
<evidence type="ECO:0000256" key="1">
    <source>
        <dbReference type="ARBA" id="ARBA00005234"/>
    </source>
</evidence>
<dbReference type="EMBL" id="FMSP01000017">
    <property type="protein sequence ID" value="SCV72998.1"/>
    <property type="molecule type" value="Genomic_DNA"/>
</dbReference>
<evidence type="ECO:0000256" key="3">
    <source>
        <dbReference type="ARBA" id="ARBA00022801"/>
    </source>
</evidence>
<feature type="region of interest" description="Disordered" evidence="4">
    <location>
        <begin position="903"/>
        <end position="990"/>
    </location>
</feature>
<accession>A0A238FP64</accession>
<dbReference type="InterPro" id="IPR038765">
    <property type="entry name" value="Papain-like_cys_pep_sf"/>
</dbReference>
<dbReference type="GO" id="GO:0006508">
    <property type="term" value="P:proteolysis"/>
    <property type="evidence" value="ECO:0007669"/>
    <property type="project" value="UniProtKB-KW"/>
</dbReference>
<keyword evidence="7" id="KW-1185">Reference proteome</keyword>
<evidence type="ECO:0000256" key="2">
    <source>
        <dbReference type="ARBA" id="ARBA00022670"/>
    </source>
</evidence>
<dbReference type="OrthoDB" id="3261052at2759"/>
<dbReference type="Gene3D" id="3.40.395.10">
    <property type="entry name" value="Adenoviral Proteinase, Chain A"/>
    <property type="match status" value="1"/>
</dbReference>
<dbReference type="InterPro" id="IPR003653">
    <property type="entry name" value="Peptidase_C48_C"/>
</dbReference>
<evidence type="ECO:0000313" key="7">
    <source>
        <dbReference type="Proteomes" id="UP000198372"/>
    </source>
</evidence>
<comment type="similarity">
    <text evidence="1">Belongs to the peptidase C48 family.</text>
</comment>
<evidence type="ECO:0000313" key="6">
    <source>
        <dbReference type="EMBL" id="SCV72998.1"/>
    </source>
</evidence>
<feature type="compositionally biased region" description="Basic residues" evidence="4">
    <location>
        <begin position="943"/>
        <end position="957"/>
    </location>
</feature>
<keyword evidence="3" id="KW-0378">Hydrolase</keyword>
<protein>
    <submittedName>
        <fullName evidence="6">BQ2448_6923 protein</fullName>
    </submittedName>
</protein>
<feature type="compositionally biased region" description="Basic and acidic residues" evidence="4">
    <location>
        <begin position="1451"/>
        <end position="1465"/>
    </location>
</feature>
<feature type="region of interest" description="Disordered" evidence="4">
    <location>
        <begin position="1451"/>
        <end position="1482"/>
    </location>
</feature>
<organism evidence="6 7">
    <name type="scientific">Microbotryum intermedium</name>
    <dbReference type="NCBI Taxonomy" id="269621"/>
    <lineage>
        <taxon>Eukaryota</taxon>
        <taxon>Fungi</taxon>
        <taxon>Dikarya</taxon>
        <taxon>Basidiomycota</taxon>
        <taxon>Pucciniomycotina</taxon>
        <taxon>Microbotryomycetes</taxon>
        <taxon>Microbotryales</taxon>
        <taxon>Microbotryaceae</taxon>
        <taxon>Microbotryum</taxon>
    </lineage>
</organism>
<dbReference type="GO" id="GO:0019783">
    <property type="term" value="F:ubiquitin-like protein peptidase activity"/>
    <property type="evidence" value="ECO:0007669"/>
    <property type="project" value="UniProtKB-ARBA"/>
</dbReference>
<dbReference type="SUPFAM" id="SSF54001">
    <property type="entry name" value="Cysteine proteinases"/>
    <property type="match status" value="1"/>
</dbReference>
<dbReference type="PROSITE" id="PS50600">
    <property type="entry name" value="ULP_PROTEASE"/>
    <property type="match status" value="1"/>
</dbReference>
<sequence length="1516" mass="171090">MRMALQSISAFRVATGEQAKPPAVQPRNQSLKDYTSLCNDYDQKDAKGRTLIRENVDDNTWFKLKGGARGASLHRARTDLIRMYEKNSVPFVGTKTLRAYWNLRYEPGTSVASFITDVERLGELCNRQKFANWLQTLNITHTDLQSMYDTMVSVIGQERGEALQVMVLHVDPFAVKTVLMEQLPDATKLNLDRHTYEPSAPDKELLDATRNTIISNMVLTTAEHNEYHKMPLVLNCRKEKGEWEFVRKLPVLELQKFMGTEEHDWSPRKYERCLAVIERHYGDAPSTTHHQHPSEHAVGIEWRPEVPASLREAWCQPGKAHPIAEVLRVTHRCSGACKRVRRKDGKLGYKNRLGDKDLEATCSTQLKVIIAHDRVRDLDRISDDLSSALVYTLGNHEGRQPPQNVRRPAPFVHLNKRIEVWEKQNQVFIPKFSKISSKQMRNMFRAKARRNAHHGSPLFSLARIAELRPFTLENATAPETRGPFNEATKQPLICVLASLHSIDLLTAFATGGDVLEDWSRFLGLDSSWRHLKKNRAPLTVLVVTGLNDQLALGIDVKAETLIVYLDKVKNLVEDRAAIIVKARLPNFLKNAQFIVNHQWQPPNFMIDKGRTELNALSLFDLPLGRQKYNVNFHIRLCQFHAIQAITRWSSDSNDGESGDIIKSSRIARKTLINILLDFRSIIQRFRFVRNENESDAQATARRSAEFEPKKEEFFLKSDSWIEKEFRSRRGPGAAKEANNKKQKAEPTKGIVIDNLVMILLHNALVYDIVKDVTSTRANGPLRDALAKAMDIWELGQFRPTKNEGEWVLSLRSTKQSLVVNTYLPHCECDTFQQTGKRCAHLWAYDLLVHNGDFHLAMKGNMAAAAAAQAKSEMWDGIQPSKLHDASVDAFNEPLSEDDFGQRHEVHSEVENEEQTAADPSNTIGFLPDFQSAKGPPARNQALHPHRSKKTTKSKPSRSKSGATLEHSGRHDGQVTTTLNGMLRDKLDPANLRPKATKQTVFEITQFAKIRGRPRDVKASNSLSSTRDHAAARRMATISETIDIDALSDTEKPTCELPPLQTGRLPLSIYDTIDSKERRRNVVAIEKILARIPEDKNRLQDADRDVFLDIHAGDHSPGLNLNSLHELANPFSWLTASKIDAFSSTINRYQDQLPLNGRSKDARDFVPTCYAFYYDGGEWAKKIGGTRPTERQQGRSFVPLTSWILLSRTRVLLFPIHVHDHWMLVEAHLSDCTFRVYDSLVGRAKMTEQATETLDAIINFLEIRTEGPIERVTGGFDGPTVPYRDWKRMIVQPATIGNPPRPDRYPQLADGSACGVFVCRAMEALVCAAVANMEPDWSWGPQVPLEPQFYSKLRDYLLDVVIHSRLQCETSSWMIAGSRPALATSMVSPPNRQPDAMVADNNRDQGDVDAKDDIVLPTPVSTKSVDFKGSVLPNNVSSSADTIDIRHTHPCERYGLRSDKPNEDTTTRLAIGSDPPSAFGPRSNMDNRPTLLLPSLPAVCCKKRRGTETQIVACEYK</sequence>
<dbReference type="Pfam" id="PF02902">
    <property type="entry name" value="Peptidase_C48"/>
    <property type="match status" value="1"/>
</dbReference>
<gene>
    <name evidence="6" type="ORF">BQ2448_6923</name>
</gene>
<dbReference type="Proteomes" id="UP000198372">
    <property type="component" value="Unassembled WGS sequence"/>
</dbReference>
<proteinExistence type="inferred from homology"/>
<feature type="domain" description="Ubiquitin-like protease family profile" evidence="5">
    <location>
        <begin position="1116"/>
        <end position="1324"/>
    </location>
</feature>
<name>A0A238FP64_9BASI</name>
<dbReference type="GO" id="GO:0008234">
    <property type="term" value="F:cysteine-type peptidase activity"/>
    <property type="evidence" value="ECO:0007669"/>
    <property type="project" value="InterPro"/>
</dbReference>
<evidence type="ECO:0000259" key="5">
    <source>
        <dbReference type="PROSITE" id="PS50600"/>
    </source>
</evidence>